<dbReference type="OMA" id="MVFDSWR"/>
<evidence type="ECO:0000256" key="1">
    <source>
        <dbReference type="SAM" id="MobiDB-lite"/>
    </source>
</evidence>
<gene>
    <name evidence="3" type="ORF">H109_05399</name>
</gene>
<feature type="domain" description="GDS1 winged helix" evidence="2">
    <location>
        <begin position="122"/>
        <end position="216"/>
    </location>
</feature>
<accession>A0A059J4R5</accession>
<proteinExistence type="predicted"/>
<dbReference type="HOGENOM" id="CLU_036462_1_0_1"/>
<feature type="compositionally biased region" description="Basic residues" evidence="1">
    <location>
        <begin position="311"/>
        <end position="325"/>
    </location>
</feature>
<feature type="compositionally biased region" description="Basic and acidic residues" evidence="1">
    <location>
        <begin position="345"/>
        <end position="356"/>
    </location>
</feature>
<evidence type="ECO:0000259" key="2">
    <source>
        <dbReference type="Pfam" id="PF25318"/>
    </source>
</evidence>
<feature type="compositionally biased region" description="Acidic residues" evidence="1">
    <location>
        <begin position="249"/>
        <end position="276"/>
    </location>
</feature>
<evidence type="ECO:0000313" key="3">
    <source>
        <dbReference type="EMBL" id="KDB22658.1"/>
    </source>
</evidence>
<evidence type="ECO:0000313" key="4">
    <source>
        <dbReference type="Proteomes" id="UP000024533"/>
    </source>
</evidence>
<feature type="region of interest" description="Disordered" evidence="1">
    <location>
        <begin position="305"/>
        <end position="365"/>
    </location>
</feature>
<sequence length="549" mass="60110">MGYNTRRKSLSLPSLGIHIPCSGRRASNTTSTASATTTTNTSTTSNSTTGIKTAMAAPSSPVSKKQKRAHEADDGLVADRQQQQQQRERLTPPPSPQDTQMKTQMNPQKAQNTQNTQVKNKIDTDGIADDIVVAVIQQLEKTGNRPHLIKELAQVLSATTDSIANSANAAALISSRLSLYLKRPWTALAPCPIAKELIPVHPRKVFFYLTNTPRQPLPASSQDILSPAPSPSVEKEVTPCPSLSLPDLDREEEEDDEEDERSCGDDDDDDDDDDDSDRSRISLSPEVDLDYSLDMMASDSFASSLPLRQQQHSHSHGHRISHNHRAASPPLEGDEREFTLTASMVRERTTGDDGKAGKLRGLLLDSPPASLDLQLQGVDDMDASPYLDGQPASDQGEYSHHHNHHHNHHHHQYEDYFSRPIDIPTTTTTASAASASASTSPSEAPEMLYSTSPSPSVASEISFSSLTTTTATSDCDSDEDLKPAAARLRAHKRTYDMSFPLDVIDLDPRKQYNQLSLDCAFSFSLDSWADFRSPETVDVDELDAIFADI</sequence>
<name>A0A059J4R5_TRIIM</name>
<feature type="region of interest" description="Disordered" evidence="1">
    <location>
        <begin position="14"/>
        <end position="118"/>
    </location>
</feature>
<feature type="compositionally biased region" description="Low complexity" evidence="1">
    <location>
        <begin position="26"/>
        <end position="49"/>
    </location>
</feature>
<dbReference type="STRING" id="1215338.A0A059J4R5"/>
<keyword evidence="4" id="KW-1185">Reference proteome</keyword>
<comment type="caution">
    <text evidence="3">The sequence shown here is derived from an EMBL/GenBank/DDBJ whole genome shotgun (WGS) entry which is preliminary data.</text>
</comment>
<organism evidence="3 4">
    <name type="scientific">Trichophyton interdigitale (strain MR816)</name>
    <dbReference type="NCBI Taxonomy" id="1215338"/>
    <lineage>
        <taxon>Eukaryota</taxon>
        <taxon>Fungi</taxon>
        <taxon>Dikarya</taxon>
        <taxon>Ascomycota</taxon>
        <taxon>Pezizomycotina</taxon>
        <taxon>Eurotiomycetes</taxon>
        <taxon>Eurotiomycetidae</taxon>
        <taxon>Onygenales</taxon>
        <taxon>Arthrodermataceae</taxon>
        <taxon>Trichophyton</taxon>
    </lineage>
</organism>
<dbReference type="AlphaFoldDB" id="A0A059J4R5"/>
<feature type="region of interest" description="Disordered" evidence="1">
    <location>
        <begin position="380"/>
        <end position="413"/>
    </location>
</feature>
<feature type="compositionally biased region" description="Basic residues" evidence="1">
    <location>
        <begin position="401"/>
        <end position="411"/>
    </location>
</feature>
<dbReference type="EMBL" id="AOKY01000342">
    <property type="protein sequence ID" value="KDB22658.1"/>
    <property type="molecule type" value="Genomic_DNA"/>
</dbReference>
<protein>
    <recommendedName>
        <fullName evidence="2">GDS1 winged helix domain-containing protein</fullName>
    </recommendedName>
</protein>
<dbReference type="Proteomes" id="UP000024533">
    <property type="component" value="Unassembled WGS sequence"/>
</dbReference>
<feature type="compositionally biased region" description="Polar residues" evidence="1">
    <location>
        <begin position="97"/>
        <end position="118"/>
    </location>
</feature>
<reference evidence="3 4" key="1">
    <citation type="submission" date="2014-02" db="EMBL/GenBank/DDBJ databases">
        <title>The Genome Sequence of Trichophyton interdigitale MR816.</title>
        <authorList>
            <consortium name="The Broad Institute Genomics Platform"/>
            <person name="Cuomo C.A."/>
            <person name="White T.C."/>
            <person name="Graser Y."/>
            <person name="Martinez-Rossi N."/>
            <person name="Heitman J."/>
            <person name="Young S.K."/>
            <person name="Zeng Q."/>
            <person name="Gargeya S."/>
            <person name="Abouelleil A."/>
            <person name="Alvarado L."/>
            <person name="Chapman S.B."/>
            <person name="Gainer-Dewar J."/>
            <person name="Goldberg J."/>
            <person name="Griggs A."/>
            <person name="Gujja S."/>
            <person name="Hansen M."/>
            <person name="Howarth C."/>
            <person name="Imamovic A."/>
            <person name="Larimer J."/>
            <person name="Martinez D."/>
            <person name="Murphy C."/>
            <person name="Pearson M.D."/>
            <person name="Persinoti G."/>
            <person name="Poon T."/>
            <person name="Priest M."/>
            <person name="Roberts A.D."/>
            <person name="Saif S."/>
            <person name="Shea T.D."/>
            <person name="Sykes S.N."/>
            <person name="Wortman J."/>
            <person name="Nusbaum C."/>
            <person name="Birren B."/>
        </authorList>
    </citation>
    <scope>NUCLEOTIDE SEQUENCE [LARGE SCALE GENOMIC DNA]</scope>
    <source>
        <strain evidence="3 4">MR816</strain>
    </source>
</reference>
<dbReference type="Pfam" id="PF25318">
    <property type="entry name" value="WHD_GDS1"/>
    <property type="match status" value="1"/>
</dbReference>
<feature type="region of interest" description="Disordered" evidence="1">
    <location>
        <begin position="217"/>
        <end position="285"/>
    </location>
</feature>
<feature type="region of interest" description="Disordered" evidence="1">
    <location>
        <begin position="428"/>
        <end position="455"/>
    </location>
</feature>
<dbReference type="InterPro" id="IPR057511">
    <property type="entry name" value="WH_GDS1"/>
</dbReference>
<dbReference type="OrthoDB" id="4150221at2759"/>
<feature type="compositionally biased region" description="Low complexity" evidence="1">
    <location>
        <begin position="428"/>
        <end position="446"/>
    </location>
</feature>